<dbReference type="Pfam" id="PF11160">
    <property type="entry name" value="Hva1_TUDOR"/>
    <property type="match status" value="1"/>
</dbReference>
<accession>A0AAI9EAG1</accession>
<protein>
    <recommendedName>
        <fullName evidence="2">Hypervirulence associated protein TUDOR domain-containing protein</fullName>
    </recommendedName>
</protein>
<dbReference type="Gene3D" id="2.30.30.1060">
    <property type="match status" value="1"/>
</dbReference>
<feature type="compositionally biased region" description="Basic and acidic residues" evidence="1">
    <location>
        <begin position="244"/>
        <end position="265"/>
    </location>
</feature>
<feature type="domain" description="Hypervirulence associated protein TUDOR" evidence="2">
    <location>
        <begin position="264"/>
        <end position="321"/>
    </location>
</feature>
<feature type="compositionally biased region" description="Basic and acidic residues" evidence="1">
    <location>
        <begin position="1"/>
        <end position="24"/>
    </location>
</feature>
<organism evidence="3 4">
    <name type="scientific">Lecanosticta acicola</name>
    <dbReference type="NCBI Taxonomy" id="111012"/>
    <lineage>
        <taxon>Eukaryota</taxon>
        <taxon>Fungi</taxon>
        <taxon>Dikarya</taxon>
        <taxon>Ascomycota</taxon>
        <taxon>Pezizomycotina</taxon>
        <taxon>Dothideomycetes</taxon>
        <taxon>Dothideomycetidae</taxon>
        <taxon>Mycosphaerellales</taxon>
        <taxon>Mycosphaerellaceae</taxon>
        <taxon>Lecanosticta</taxon>
    </lineage>
</organism>
<sequence length="325" mass="36553">MPPKDKYSDPKLRDQVKEEIHNSDKGGAPGQWSARKAQMMAAEYKKRGGGYNTDESQKDSSQKNLDNWTKEEWQTKEGSGHAKEADGTEKRYLPKKAWEKMSEEEKEETERKKEKGSKQGKQYVANTESAKESRKEASEEHGDEEEEEEKEEKEERGEDDDDDDAAADEGSEEEAYVDDEEAEDDQNGEEEDEDEETNDDDDDTVDEQNASKPGQKRKPTQESNGTSSNKKQKSNSGKSTIGSKHMDAEEPAPRGSKDRLPKKGQEVAWKAMPGYVDGKVEEILTKDKNVDGKSVKASKDDPKIVLTSNKSGKICVHKPDACFYE</sequence>
<feature type="compositionally biased region" description="Acidic residues" evidence="1">
    <location>
        <begin position="141"/>
        <end position="206"/>
    </location>
</feature>
<feature type="compositionally biased region" description="Low complexity" evidence="1">
    <location>
        <begin position="223"/>
        <end position="240"/>
    </location>
</feature>
<dbReference type="EMBL" id="CAVMBE010000021">
    <property type="protein sequence ID" value="CAK3997606.1"/>
    <property type="molecule type" value="Genomic_DNA"/>
</dbReference>
<feature type="compositionally biased region" description="Basic and acidic residues" evidence="1">
    <location>
        <begin position="129"/>
        <end position="140"/>
    </location>
</feature>
<feature type="compositionally biased region" description="Basic and acidic residues" evidence="1">
    <location>
        <begin position="68"/>
        <end position="117"/>
    </location>
</feature>
<evidence type="ECO:0000259" key="2">
    <source>
        <dbReference type="Pfam" id="PF11160"/>
    </source>
</evidence>
<dbReference type="AlphaFoldDB" id="A0AAI9EAG1"/>
<comment type="caution">
    <text evidence="3">The sequence shown here is derived from an EMBL/GenBank/DDBJ whole genome shotgun (WGS) entry which is preliminary data.</text>
</comment>
<gene>
    <name evidence="3" type="ORF">LECACI_7A004102</name>
</gene>
<dbReference type="Proteomes" id="UP001296104">
    <property type="component" value="Unassembled WGS sequence"/>
</dbReference>
<name>A0AAI9EAG1_9PEZI</name>
<keyword evidence="4" id="KW-1185">Reference proteome</keyword>
<evidence type="ECO:0000256" key="1">
    <source>
        <dbReference type="SAM" id="MobiDB-lite"/>
    </source>
</evidence>
<proteinExistence type="predicted"/>
<evidence type="ECO:0000313" key="3">
    <source>
        <dbReference type="EMBL" id="CAK3997606.1"/>
    </source>
</evidence>
<dbReference type="InterPro" id="IPR021331">
    <property type="entry name" value="Hva1_TUDOR"/>
</dbReference>
<reference evidence="3" key="1">
    <citation type="submission" date="2023-11" db="EMBL/GenBank/DDBJ databases">
        <authorList>
            <person name="Alioto T."/>
            <person name="Alioto T."/>
            <person name="Gomez Garrido J."/>
        </authorList>
    </citation>
    <scope>NUCLEOTIDE SEQUENCE</scope>
</reference>
<evidence type="ECO:0000313" key="4">
    <source>
        <dbReference type="Proteomes" id="UP001296104"/>
    </source>
</evidence>
<feature type="region of interest" description="Disordered" evidence="1">
    <location>
        <begin position="1"/>
        <end position="266"/>
    </location>
</feature>